<reference evidence="3" key="1">
    <citation type="submission" date="2019-05" db="EMBL/GenBank/DDBJ databases">
        <title>Annotation for the trematode Paragonimus heterotremus.</title>
        <authorList>
            <person name="Choi Y.-J."/>
        </authorList>
    </citation>
    <scope>NUCLEOTIDE SEQUENCE</scope>
    <source>
        <strain evidence="3">LC</strain>
    </source>
</reference>
<gene>
    <name evidence="3" type="ORF">PHET_05866</name>
</gene>
<organism evidence="3 4">
    <name type="scientific">Paragonimus heterotremus</name>
    <dbReference type="NCBI Taxonomy" id="100268"/>
    <lineage>
        <taxon>Eukaryota</taxon>
        <taxon>Metazoa</taxon>
        <taxon>Spiralia</taxon>
        <taxon>Lophotrochozoa</taxon>
        <taxon>Platyhelminthes</taxon>
        <taxon>Trematoda</taxon>
        <taxon>Digenea</taxon>
        <taxon>Plagiorchiida</taxon>
        <taxon>Troglotremata</taxon>
        <taxon>Troglotrematidae</taxon>
        <taxon>Paragonimus</taxon>
    </lineage>
</organism>
<dbReference type="EMBL" id="LUCH01002921">
    <property type="protein sequence ID" value="KAF5400779.1"/>
    <property type="molecule type" value="Genomic_DNA"/>
</dbReference>
<feature type="compositionally biased region" description="Polar residues" evidence="2">
    <location>
        <begin position="1049"/>
        <end position="1060"/>
    </location>
</feature>
<evidence type="ECO:0000313" key="4">
    <source>
        <dbReference type="Proteomes" id="UP000748531"/>
    </source>
</evidence>
<feature type="region of interest" description="Disordered" evidence="2">
    <location>
        <begin position="1046"/>
        <end position="1067"/>
    </location>
</feature>
<keyword evidence="1" id="KW-0175">Coiled coil</keyword>
<evidence type="ECO:0008006" key="5">
    <source>
        <dbReference type="Google" id="ProtNLM"/>
    </source>
</evidence>
<evidence type="ECO:0000256" key="2">
    <source>
        <dbReference type="SAM" id="MobiDB-lite"/>
    </source>
</evidence>
<name>A0A8J4WI46_9TREM</name>
<evidence type="ECO:0000256" key="1">
    <source>
        <dbReference type="SAM" id="Coils"/>
    </source>
</evidence>
<feature type="region of interest" description="Disordered" evidence="2">
    <location>
        <begin position="1"/>
        <end position="22"/>
    </location>
</feature>
<accession>A0A8J4WI46</accession>
<sequence length="1199" mass="135053">MTAHADPKSSLSSKSDSLDSNERKLNATACQLVRNVLHSLEVDSPYSSSTSSSIPTEIVEPKPTVISVGSKGTECPTNLLIASNTSILPTSDAPAVLSESDEPKYWFPGSDSVNPLGISVDRKCPSHSRIFADLFPTDISKKTEAFYSTYRSSGVGAASPNSPPIGTSVTEFQNLSSILTNPSGFSKLSYYSTTNIPPVTQTQAVSNYSPWEDGSAVKLTTPFQMTDPIETLNDLNRKLEPFSQSLPSYTPSRAFMRTLNQSLIEFYPHYSTSSACDRRSSDHLIKPDWLAGMKMETKFESVPKLSLPVSPDTSKPLSNYYAVRQRPSMRKRTKFETTNVSKCTRNALSWWQPLTQNPSGSPLPEPRREVVQRIALDQRKREARVAKAIAAAERAAKADRAKMFDHVRSKARRIRRLLEPDSKEEHGLQQRCKKCKLLIPRSFPSSRFVKPQFSITNEGIGFEECKKTTCMGVTDNDFEKSLQNTLILSPVSAPQAFTVSATVSPAKSGTFSCLDTESETIDDYSDLESRWQTCTSFKPNPVQHTLSSNSVTPTPINESKHATFMDSCAVTIPVSAHSTPEDFSDKFDEIQLAKDLLTETFTLPTKCGQFSNESSDCLSKLDSTIQNQCKSDNLATRAKDGHGKKVDNLIQPSLTGTDTVGSSELYCGPPDQSNLTDKWMHLTNPGYHAKSECENQVETHKPTDNVVLLQALRSADLRRLLLTVDEEEFPEEQGGDETVHRATTKSVENVRMLQDAAVRRSPKFTGSDCWDDSNKQANISTRLNKWEKTRSLESFPPPDNYFMSEQTKYNSLKSKRLTDILNKYRYPLEQLLITIKSRLKLDSQPVVTRTNSNLSPLNKSLTSILPVKSTMKWRPNHVNKLFTNETRELRHRSRVRSVPRLCDMSVRSTSRSIGKENSGGIDARNDIKQGYHTSTLNLPTSDSRIDALSAANQVLRRRLNELQSVQQEREKALRKARTMVDELLMKRIFLQFTRCFVSRANYSFCTKHYKQQKIQAELMRKKSECHNPADPFTWSLCSSPSELELQATAPHTDSTSTEITTPDPVDHHYSHGRFKHTTFRERVCTPNDYTAPYRPTKDEHWAEQMRKMNHRANCTQVLLKHLQEDYKKLANNVTRIERNAKRTAHAVQSLMERSHFQGEPASVVRYSDYSPTRSKHSNHISNARSVVDPFVESRLQKAR</sequence>
<comment type="caution">
    <text evidence="3">The sequence shown here is derived from an EMBL/GenBank/DDBJ whole genome shotgun (WGS) entry which is preliminary data.</text>
</comment>
<feature type="coiled-coil region" evidence="1">
    <location>
        <begin position="945"/>
        <end position="982"/>
    </location>
</feature>
<protein>
    <recommendedName>
        <fullName evidence="5">ALMS motif domain-containing protein</fullName>
    </recommendedName>
</protein>
<dbReference type="OrthoDB" id="6259683at2759"/>
<evidence type="ECO:0000313" key="3">
    <source>
        <dbReference type="EMBL" id="KAF5400779.1"/>
    </source>
</evidence>
<proteinExistence type="predicted"/>
<dbReference type="AlphaFoldDB" id="A0A8J4WI46"/>
<keyword evidence="4" id="KW-1185">Reference proteome</keyword>
<dbReference type="Proteomes" id="UP000748531">
    <property type="component" value="Unassembled WGS sequence"/>
</dbReference>